<feature type="transmembrane region" description="Helical" evidence="6">
    <location>
        <begin position="457"/>
        <end position="476"/>
    </location>
</feature>
<comment type="subcellular location">
    <subcellularLocation>
        <location evidence="1">Cell membrane</location>
        <topology evidence="1">Multi-pass membrane protein</topology>
    </subcellularLocation>
</comment>
<reference evidence="9" key="2">
    <citation type="journal article" date="2024" name="Antonie Van Leeuwenhoek">
        <title>Roseihalotalea indica gen. nov., sp. nov., a halophilic Bacteroidetes from mesopelagic Southwest Indian Ocean with higher carbohydrate metabolic potential.</title>
        <authorList>
            <person name="Chen B."/>
            <person name="Zhang M."/>
            <person name="Lin D."/>
            <person name="Ye J."/>
            <person name="Tang K."/>
        </authorList>
    </citation>
    <scope>NUCLEOTIDE SEQUENCE</scope>
    <source>
        <strain evidence="9">TK19036</strain>
    </source>
</reference>
<dbReference type="InterPro" id="IPR025405">
    <property type="entry name" value="DUF4131"/>
</dbReference>
<evidence type="ECO:0000256" key="4">
    <source>
        <dbReference type="ARBA" id="ARBA00022989"/>
    </source>
</evidence>
<feature type="transmembrane region" description="Helical" evidence="6">
    <location>
        <begin position="30"/>
        <end position="51"/>
    </location>
</feature>
<organism evidence="9">
    <name type="scientific">Roseihalotalea indica</name>
    <dbReference type="NCBI Taxonomy" id="2867963"/>
    <lineage>
        <taxon>Bacteria</taxon>
        <taxon>Pseudomonadati</taxon>
        <taxon>Bacteroidota</taxon>
        <taxon>Cytophagia</taxon>
        <taxon>Cytophagales</taxon>
        <taxon>Catalimonadaceae</taxon>
        <taxon>Roseihalotalea</taxon>
    </lineage>
</organism>
<dbReference type="Pfam" id="PF03772">
    <property type="entry name" value="Competence"/>
    <property type="match status" value="1"/>
</dbReference>
<protein>
    <submittedName>
        <fullName evidence="9">ComEC/Rec2 family competence protein</fullName>
    </submittedName>
</protein>
<reference evidence="9" key="1">
    <citation type="journal article" date="2023" name="Comput. Struct. Biotechnol. J.">
        <title>Discovery of a novel marine Bacteroidetes with a rich repertoire of carbohydrate-active enzymes.</title>
        <authorList>
            <person name="Chen B."/>
            <person name="Liu G."/>
            <person name="Chen Q."/>
            <person name="Wang H."/>
            <person name="Liu L."/>
            <person name="Tang K."/>
        </authorList>
    </citation>
    <scope>NUCLEOTIDE SEQUENCE</scope>
    <source>
        <strain evidence="9">TK19036</strain>
    </source>
</reference>
<evidence type="ECO:0000256" key="5">
    <source>
        <dbReference type="ARBA" id="ARBA00023136"/>
    </source>
</evidence>
<evidence type="ECO:0000256" key="3">
    <source>
        <dbReference type="ARBA" id="ARBA00022692"/>
    </source>
</evidence>
<dbReference type="InterPro" id="IPR004477">
    <property type="entry name" value="ComEC_N"/>
</dbReference>
<evidence type="ECO:0000256" key="6">
    <source>
        <dbReference type="SAM" id="Phobius"/>
    </source>
</evidence>
<feature type="transmembrane region" description="Helical" evidence="6">
    <location>
        <begin position="421"/>
        <end position="445"/>
    </location>
</feature>
<proteinExistence type="predicted"/>
<accession>A0AA49GHS2</accession>
<dbReference type="NCBIfam" id="TIGR00360">
    <property type="entry name" value="ComEC_N-term"/>
    <property type="match status" value="1"/>
</dbReference>
<feature type="transmembrane region" description="Helical" evidence="6">
    <location>
        <begin position="394"/>
        <end position="415"/>
    </location>
</feature>
<evidence type="ECO:0000259" key="8">
    <source>
        <dbReference type="Pfam" id="PF13567"/>
    </source>
</evidence>
<dbReference type="GO" id="GO:0005886">
    <property type="term" value="C:plasma membrane"/>
    <property type="evidence" value="ECO:0007669"/>
    <property type="project" value="UniProtKB-SubCell"/>
</dbReference>
<keyword evidence="4 6" id="KW-1133">Transmembrane helix</keyword>
<feature type="domain" description="DUF4131" evidence="8">
    <location>
        <begin position="28"/>
        <end position="197"/>
    </location>
</feature>
<name>A0AA49GHS2_9BACT</name>
<sequence length="700" mass="79568">MFRWVPYPFLRITPLLLLGVGIAKWVRIEWAVMLLAIAFLIFSVLRFFIGNRTFSKYHFWVGSVAALCILFLGIIRTHQHDSSHNPTHFIHHNDTIDYYIATVTDHPEPKKNSYQVELNVEYVFLNKKDQGLSCTGKVLAYQPKADSSELMEFGDQILIKGAPSIVSLPKNPAEFDYQQYLTYQNIYHQHYLPASDWVLIQADVYPSWLGISGIWRNRCRDILLHYIKDAKAQGIALAITLGLKSHLDREVQEAYAATGAMHVLAVSGLHVGIIYVIISFLFGRLQQVPKVGRTLYIIICLTGLWTYALVTGLSPSVQRAAVMFSFIIISATIKRQSNIYNTLACSAFVLLWADPFILYSVGFQLSYLAVFGIVYMQPRIYAWFTPSTKIVDWAWQLTSVSIAAQIATFPLGIYYFHQFPIYFWISNIVVIPGALIMLPSGLATLLTGFVAPPLAKVCGWLLETVIQLVNTLVSLIQQIPGSTIERVSITPAQTWLLYLAVVFLLLLLHYRKLRYLALAVASLFSVVTMQTAKMYQQYQEMSITIYSVKEDTHLDFTQGFTNLHVGSWTSSAQYHILPNHIQKGVHTEFVSDTISHPTLLYTSEQEVEMMRWQGKTMVIIREPLYRNKPAQPIRVDYVIVAHNAIRELAHLNNFFSYNQLIIDGTNSYYTAQKLANEAAHKHIAYHSVPVQGAITIPWKP</sequence>
<keyword evidence="2" id="KW-1003">Cell membrane</keyword>
<feature type="transmembrane region" description="Helical" evidence="6">
    <location>
        <begin position="57"/>
        <end position="75"/>
    </location>
</feature>
<gene>
    <name evidence="9" type="ORF">K4G66_18320</name>
</gene>
<dbReference type="EMBL" id="CP120682">
    <property type="protein sequence ID" value="WKN34337.1"/>
    <property type="molecule type" value="Genomic_DNA"/>
</dbReference>
<keyword evidence="3 6" id="KW-0812">Transmembrane</keyword>
<evidence type="ECO:0000259" key="7">
    <source>
        <dbReference type="Pfam" id="PF03772"/>
    </source>
</evidence>
<dbReference type="PANTHER" id="PTHR30619">
    <property type="entry name" value="DNA INTERNALIZATION/COMPETENCE PROTEIN COMEC/REC2"/>
    <property type="match status" value="1"/>
</dbReference>
<dbReference type="PANTHER" id="PTHR30619:SF1">
    <property type="entry name" value="RECOMBINATION PROTEIN 2"/>
    <property type="match status" value="1"/>
</dbReference>
<evidence type="ECO:0000256" key="2">
    <source>
        <dbReference type="ARBA" id="ARBA00022475"/>
    </source>
</evidence>
<evidence type="ECO:0000313" key="9">
    <source>
        <dbReference type="EMBL" id="WKN34337.1"/>
    </source>
</evidence>
<feature type="transmembrane region" description="Helical" evidence="6">
    <location>
        <begin position="259"/>
        <end position="282"/>
    </location>
</feature>
<feature type="domain" description="ComEC/Rec2-related protein" evidence="7">
    <location>
        <begin position="240"/>
        <end position="509"/>
    </location>
</feature>
<dbReference type="InterPro" id="IPR052159">
    <property type="entry name" value="Competence_DNA_uptake"/>
</dbReference>
<dbReference type="AlphaFoldDB" id="A0AA49GHS2"/>
<feature type="transmembrane region" description="Helical" evidence="6">
    <location>
        <begin position="488"/>
        <end position="508"/>
    </location>
</feature>
<feature type="transmembrane region" description="Helical" evidence="6">
    <location>
        <begin position="515"/>
        <end position="535"/>
    </location>
</feature>
<dbReference type="Pfam" id="PF13567">
    <property type="entry name" value="DUF4131"/>
    <property type="match status" value="1"/>
</dbReference>
<keyword evidence="5 6" id="KW-0472">Membrane</keyword>
<evidence type="ECO:0000256" key="1">
    <source>
        <dbReference type="ARBA" id="ARBA00004651"/>
    </source>
</evidence>
<feature type="transmembrane region" description="Helical" evidence="6">
    <location>
        <begin position="294"/>
        <end position="310"/>
    </location>
</feature>